<feature type="signal peptide" evidence="1">
    <location>
        <begin position="1"/>
        <end position="18"/>
    </location>
</feature>
<accession>A0A0P0CGM5</accession>
<evidence type="ECO:0000256" key="1">
    <source>
        <dbReference type="SAM" id="SignalP"/>
    </source>
</evidence>
<protein>
    <recommendedName>
        <fullName evidence="4">Lipoprotein</fullName>
    </recommendedName>
</protein>
<proteinExistence type="predicted"/>
<dbReference type="AlphaFoldDB" id="A0A0P0CGM5"/>
<dbReference type="RefSeq" id="WP_062542569.1">
    <property type="nucleotide sequence ID" value="NZ_CP012643.1"/>
</dbReference>
<dbReference type="Pfam" id="PF19765">
    <property type="entry name" value="DUF6252"/>
    <property type="match status" value="1"/>
</dbReference>
<evidence type="ECO:0000313" key="3">
    <source>
        <dbReference type="Proteomes" id="UP000061382"/>
    </source>
</evidence>
<evidence type="ECO:0008006" key="4">
    <source>
        <dbReference type="Google" id="ProtNLM"/>
    </source>
</evidence>
<dbReference type="PATRIC" id="fig|512763.3.peg.783"/>
<dbReference type="KEGG" id="rti:DC20_03515"/>
<keyword evidence="3" id="KW-1185">Reference proteome</keyword>
<feature type="chain" id="PRO_5006042575" description="Lipoprotein" evidence="1">
    <location>
        <begin position="19"/>
        <end position="168"/>
    </location>
</feature>
<reference evidence="2 3" key="1">
    <citation type="submission" date="2015-08" db="EMBL/GenBank/DDBJ databases">
        <title>Complete genome sequence of Rufibacter tibetensis strain 1351t, a radiation-resistant bacterium from tibet plateau.</title>
        <authorList>
            <person name="Dai J."/>
        </authorList>
    </citation>
    <scope>NUCLEOTIDE SEQUENCE [LARGE SCALE GENOMIC DNA]</scope>
    <source>
        <strain evidence="2 3">1351</strain>
    </source>
</reference>
<dbReference type="Proteomes" id="UP000061382">
    <property type="component" value="Chromosome"/>
</dbReference>
<organism evidence="2 3">
    <name type="scientific">Rufibacter tibetensis</name>
    <dbReference type="NCBI Taxonomy" id="512763"/>
    <lineage>
        <taxon>Bacteria</taxon>
        <taxon>Pseudomonadati</taxon>
        <taxon>Bacteroidota</taxon>
        <taxon>Cytophagia</taxon>
        <taxon>Cytophagales</taxon>
        <taxon>Hymenobacteraceae</taxon>
        <taxon>Rufibacter</taxon>
    </lineage>
</organism>
<dbReference type="PROSITE" id="PS51257">
    <property type="entry name" value="PROKAR_LIPOPROTEIN"/>
    <property type="match status" value="1"/>
</dbReference>
<dbReference type="EMBL" id="CP012643">
    <property type="protein sequence ID" value="ALI98219.1"/>
    <property type="molecule type" value="Genomic_DNA"/>
</dbReference>
<keyword evidence="1" id="KW-0732">Signal</keyword>
<dbReference type="STRING" id="512763.DC20_03515"/>
<name>A0A0P0CGM5_9BACT</name>
<dbReference type="InterPro" id="IPR046219">
    <property type="entry name" value="DUF6252"/>
</dbReference>
<gene>
    <name evidence="2" type="ORF">DC20_03515</name>
</gene>
<evidence type="ECO:0000313" key="2">
    <source>
        <dbReference type="EMBL" id="ALI98219.1"/>
    </source>
</evidence>
<sequence>MKYLRSLFLLLAPLFLFSCLEEEAPAPENYFITQKDGVKWESEQGASVGLRKGQDSKDADSLFIGGHKVDGWVSMSIGFKGVGTYKLPATGQARYYGLVGGDVVVSSYKLDKDDGNAEIVITEWNPDANVIKGTFRFRARKLTEYSTGSPETVNFTQGEFQGKVNSMP</sequence>
<dbReference type="OrthoDB" id="894122at2"/>